<dbReference type="OrthoDB" id="3996854at2759"/>
<protein>
    <submittedName>
        <fullName evidence="2">DEKNAAC103395</fullName>
    </submittedName>
</protein>
<dbReference type="Pfam" id="PF00646">
    <property type="entry name" value="F-box"/>
    <property type="match status" value="1"/>
</dbReference>
<gene>
    <name evidence="2" type="ORF">BRENAR_LOCUS3380</name>
</gene>
<reference evidence="2 3" key="1">
    <citation type="submission" date="2018-12" db="EMBL/GenBank/DDBJ databases">
        <authorList>
            <person name="Tiukova I."/>
            <person name="Dainat J."/>
        </authorList>
    </citation>
    <scope>NUCLEOTIDE SEQUENCE [LARGE SCALE GENOMIC DNA]</scope>
</reference>
<dbReference type="SUPFAM" id="SSF81383">
    <property type="entry name" value="F-box domain"/>
    <property type="match status" value="1"/>
</dbReference>
<proteinExistence type="predicted"/>
<accession>A0A448YNZ7</accession>
<dbReference type="InterPro" id="IPR036047">
    <property type="entry name" value="F-box-like_dom_sf"/>
</dbReference>
<dbReference type="InParanoid" id="A0A448YNZ7"/>
<evidence type="ECO:0000313" key="2">
    <source>
        <dbReference type="EMBL" id="VEU22649.1"/>
    </source>
</evidence>
<keyword evidence="3" id="KW-1185">Reference proteome</keyword>
<organism evidence="2 3">
    <name type="scientific">Brettanomyces naardenensis</name>
    <name type="common">Yeast</name>
    <dbReference type="NCBI Taxonomy" id="13370"/>
    <lineage>
        <taxon>Eukaryota</taxon>
        <taxon>Fungi</taxon>
        <taxon>Dikarya</taxon>
        <taxon>Ascomycota</taxon>
        <taxon>Saccharomycotina</taxon>
        <taxon>Pichiomycetes</taxon>
        <taxon>Pichiales</taxon>
        <taxon>Pichiaceae</taxon>
        <taxon>Brettanomyces</taxon>
    </lineage>
</organism>
<evidence type="ECO:0000259" key="1">
    <source>
        <dbReference type="PROSITE" id="PS50181"/>
    </source>
</evidence>
<feature type="domain" description="F-box" evidence="1">
    <location>
        <begin position="13"/>
        <end position="63"/>
    </location>
</feature>
<dbReference type="InterPro" id="IPR001810">
    <property type="entry name" value="F-box_dom"/>
</dbReference>
<dbReference type="PROSITE" id="PS50181">
    <property type="entry name" value="FBOX"/>
    <property type="match status" value="1"/>
</dbReference>
<sequence>MANNHDKRPPKSSFDITSLPLNVLLQIFRNLATSDRLHFSLTCQLFFSSLIPRLYSVIIYVPLQPKQLSRKNYDNVLLKSDDYTLIYPTNAALFFHALNLKSVLGFKYSSLVQELRLTDLADPSIFDLIQWRDDKCPEFPKLRCFEFPEAVPIEPLTISEAPNLSCIYIDENFCKKVEKFHGSVDFIDLSHVREVYFKAKLGRNEDMLIFALLTKHPQMLRHLTGLHFTVDPARDSYDRVYRRVVGFFAILRRMGLVLHNVSSLSLPFTNHSTAVIVSLIGKHIYFENLTDLELYIEDDGGVLNLVESLQQLSSTIKQRGANINSLSVNYRLCKEDVQKNHLRSMMLLKLTEPFRNLEGLNISLQIEGLNLSNLLMILGTSLSNNTQTLKDIRIDIAHPSENLIGNMLPTLEDVDMLFPHLNYLNTCPCSMCKEAFESISGQETGGAASRLIKESIKVSSLMIIGHELDEFQRSSEEQPYCFFRNRYRRFIKTAGRNEKGYLFDHLVNKQLNESLRFLPKLKIFEICGMVYQQVGTNEFGLLFGHAFNGLEKEQVSDIVDMCRVLSGDYVGVGSEH</sequence>
<dbReference type="AlphaFoldDB" id="A0A448YNZ7"/>
<name>A0A448YNZ7_BRENA</name>
<dbReference type="Proteomes" id="UP000290900">
    <property type="component" value="Unassembled WGS sequence"/>
</dbReference>
<evidence type="ECO:0000313" key="3">
    <source>
        <dbReference type="Proteomes" id="UP000290900"/>
    </source>
</evidence>
<dbReference type="EMBL" id="CAACVR010000023">
    <property type="protein sequence ID" value="VEU22649.1"/>
    <property type="molecule type" value="Genomic_DNA"/>
</dbReference>